<evidence type="ECO:0000313" key="1">
    <source>
        <dbReference type="EMBL" id="BBX69085.1"/>
    </source>
</evidence>
<accession>A0A7I7MA60</accession>
<keyword evidence="2" id="KW-1185">Reference proteome</keyword>
<gene>
    <name evidence="1" type="ORF">MPSYJ_25460</name>
</gene>
<name>A0A7I7MA60_9MYCO</name>
<dbReference type="Gene3D" id="3.30.530.20">
    <property type="match status" value="1"/>
</dbReference>
<dbReference type="SUPFAM" id="SSF55961">
    <property type="entry name" value="Bet v1-like"/>
    <property type="match status" value="1"/>
</dbReference>
<sequence>MAEFSRTRTLTAEPAAVWALLADFGDLAGWAAGVDHCCLLNHVEARPPLGLSRRVQMGRDTVVETITDYRPARTLAYAIAGLPPRLSVSNRWDVLPRGESRINSGTTVTLTTSVRTTARPLGRLLERIAARLVARRSQTLLDSLAKATERVSS</sequence>
<protein>
    <recommendedName>
        <fullName evidence="3">MxaD family protein</fullName>
    </recommendedName>
</protein>
<dbReference type="KEGG" id="mpsc:MPSYJ_25460"/>
<dbReference type="AlphaFoldDB" id="A0A7I7MA60"/>
<evidence type="ECO:0000313" key="2">
    <source>
        <dbReference type="Proteomes" id="UP000466514"/>
    </source>
</evidence>
<dbReference type="CDD" id="cd07821">
    <property type="entry name" value="PYR_PYL_RCAR_like"/>
    <property type="match status" value="1"/>
</dbReference>
<dbReference type="Pfam" id="PF10604">
    <property type="entry name" value="Polyketide_cyc2"/>
    <property type="match status" value="1"/>
</dbReference>
<dbReference type="Proteomes" id="UP000466514">
    <property type="component" value="Chromosome"/>
</dbReference>
<dbReference type="EMBL" id="AP022574">
    <property type="protein sequence ID" value="BBX69085.1"/>
    <property type="molecule type" value="Genomic_DNA"/>
</dbReference>
<evidence type="ECO:0008006" key="3">
    <source>
        <dbReference type="Google" id="ProtNLM"/>
    </source>
</evidence>
<dbReference type="InterPro" id="IPR019587">
    <property type="entry name" value="Polyketide_cyclase/dehydratase"/>
</dbReference>
<dbReference type="RefSeq" id="WP_163722644.1">
    <property type="nucleotide sequence ID" value="NZ_AP022574.1"/>
</dbReference>
<proteinExistence type="predicted"/>
<dbReference type="InterPro" id="IPR023393">
    <property type="entry name" value="START-like_dom_sf"/>
</dbReference>
<organism evidence="1 2">
    <name type="scientific">Mycolicibacterium psychrotolerans</name>
    <dbReference type="NCBI Taxonomy" id="216929"/>
    <lineage>
        <taxon>Bacteria</taxon>
        <taxon>Bacillati</taxon>
        <taxon>Actinomycetota</taxon>
        <taxon>Actinomycetes</taxon>
        <taxon>Mycobacteriales</taxon>
        <taxon>Mycobacteriaceae</taxon>
        <taxon>Mycolicibacterium</taxon>
    </lineage>
</organism>
<reference evidence="1 2" key="1">
    <citation type="journal article" date="2019" name="Emerg. Microbes Infect.">
        <title>Comprehensive subspecies identification of 175 nontuberculous mycobacteria species based on 7547 genomic profiles.</title>
        <authorList>
            <person name="Matsumoto Y."/>
            <person name="Kinjo T."/>
            <person name="Motooka D."/>
            <person name="Nabeya D."/>
            <person name="Jung N."/>
            <person name="Uechi K."/>
            <person name="Horii T."/>
            <person name="Iida T."/>
            <person name="Fujita J."/>
            <person name="Nakamura S."/>
        </authorList>
    </citation>
    <scope>NUCLEOTIDE SEQUENCE [LARGE SCALE GENOMIC DNA]</scope>
    <source>
        <strain evidence="1 2">JCM 13323</strain>
    </source>
</reference>